<gene>
    <name evidence="1" type="ORF">FYJ84_02725</name>
</gene>
<keyword evidence="1" id="KW-0238">DNA-binding</keyword>
<sequence length="81" mass="8848">MGIVIETFGKCNASCLSKAIMFQAGSSPDDKVSINVEHECITVKKIPASKADRFMELFGDYQGEWKGNEIDTGYAVGKEVL</sequence>
<dbReference type="Proteomes" id="UP000433181">
    <property type="component" value="Unassembled WGS sequence"/>
</dbReference>
<dbReference type="EMBL" id="VUNR01000004">
    <property type="protein sequence ID" value="MSU07904.1"/>
    <property type="molecule type" value="Genomic_DNA"/>
</dbReference>
<comment type="caution">
    <text evidence="1">The sequence shown here is derived from an EMBL/GenBank/DDBJ whole genome shotgun (WGS) entry which is preliminary data.</text>
</comment>
<reference evidence="1 2" key="1">
    <citation type="submission" date="2019-08" db="EMBL/GenBank/DDBJ databases">
        <title>In-depth cultivation of the pig gut microbiome towards novel bacterial diversity and tailored functional studies.</title>
        <authorList>
            <person name="Wylensek D."/>
            <person name="Hitch T.C.A."/>
            <person name="Clavel T."/>
        </authorList>
    </citation>
    <scope>NUCLEOTIDE SEQUENCE [LARGE SCALE GENOMIC DNA]</scope>
    <source>
        <strain evidence="1 2">WCA-693-APC-5D-A</strain>
    </source>
</reference>
<evidence type="ECO:0000313" key="1">
    <source>
        <dbReference type="EMBL" id="MSU07904.1"/>
    </source>
</evidence>
<protein>
    <submittedName>
        <fullName evidence="1">AbrB/MazE/SpoVT family DNA-binding domain-containing protein</fullName>
    </submittedName>
</protein>
<keyword evidence="2" id="KW-1185">Reference proteome</keyword>
<dbReference type="GeneID" id="96777817"/>
<proteinExistence type="predicted"/>
<dbReference type="GO" id="GO:0003677">
    <property type="term" value="F:DNA binding"/>
    <property type="evidence" value="ECO:0007669"/>
    <property type="project" value="UniProtKB-KW"/>
</dbReference>
<dbReference type="Gene3D" id="2.10.260.10">
    <property type="match status" value="1"/>
</dbReference>
<name>A0A6I2UE33_9FIRM</name>
<accession>A0A6I2UE33</accession>
<dbReference type="RefSeq" id="WP_154405937.1">
    <property type="nucleotide sequence ID" value="NZ_VUNR01000004.1"/>
</dbReference>
<dbReference type="AlphaFoldDB" id="A0A6I2UE33"/>
<organism evidence="1 2">
    <name type="scientific">Anaerovibrio slackiae</name>
    <dbReference type="NCBI Taxonomy" id="2652309"/>
    <lineage>
        <taxon>Bacteria</taxon>
        <taxon>Bacillati</taxon>
        <taxon>Bacillota</taxon>
        <taxon>Negativicutes</taxon>
        <taxon>Selenomonadales</taxon>
        <taxon>Selenomonadaceae</taxon>
        <taxon>Anaerovibrio</taxon>
    </lineage>
</organism>
<evidence type="ECO:0000313" key="2">
    <source>
        <dbReference type="Proteomes" id="UP000433181"/>
    </source>
</evidence>